<evidence type="ECO:0000256" key="5">
    <source>
        <dbReference type="SAM" id="MobiDB-lite"/>
    </source>
</evidence>
<organism evidence="7 8">
    <name type="scientific">Erythrobacter mangrovi</name>
    <dbReference type="NCBI Taxonomy" id="2739433"/>
    <lineage>
        <taxon>Bacteria</taxon>
        <taxon>Pseudomonadati</taxon>
        <taxon>Pseudomonadota</taxon>
        <taxon>Alphaproteobacteria</taxon>
        <taxon>Sphingomonadales</taxon>
        <taxon>Erythrobacteraceae</taxon>
        <taxon>Erythrobacter/Porphyrobacter group</taxon>
        <taxon>Erythrobacter</taxon>
    </lineage>
</organism>
<dbReference type="RefSeq" id="WP_173211936.1">
    <property type="nucleotide sequence ID" value="NZ_CP053921.1"/>
</dbReference>
<gene>
    <name evidence="7" type="ORF">HQR01_00945</name>
</gene>
<sequence>MSYVDQSRRPSPASMAAVVAIHAATGAALVFGLTITGSLPNITTVVQGINIPIEPPPPPTDPIEKVTPKQPVQPQAITPQPPISIKVDPPEIQTTLFPIPVATPSPGQGTGIVLPKPRPQPGFDPVAARPRNDPSRWLTDRDYRPSWARRELAGLAAFRLQVAANGKVTDCSITRSTGHAELDEATCTLVAKRAKFEPAHGTSGQPVAGSYSGSVMWELPD</sequence>
<keyword evidence="8" id="KW-1185">Reference proteome</keyword>
<reference evidence="7 8" key="1">
    <citation type="submission" date="2020-05" db="EMBL/GenBank/DDBJ databases">
        <title>Erythrobacter mangrovi sp. nov., isolated from rhizosphere soil of mangrove plant (Kandelia candel).</title>
        <authorList>
            <person name="Ye Y.H."/>
        </authorList>
    </citation>
    <scope>NUCLEOTIDE SEQUENCE [LARGE SCALE GENOMIC DNA]</scope>
    <source>
        <strain evidence="7 8">EB310</strain>
    </source>
</reference>
<feature type="domain" description="TonB C-terminal" evidence="6">
    <location>
        <begin position="148"/>
        <end position="219"/>
    </location>
</feature>
<keyword evidence="4" id="KW-0472">Membrane</keyword>
<proteinExistence type="predicted"/>
<protein>
    <submittedName>
        <fullName evidence="7">TonB family protein</fullName>
    </submittedName>
</protein>
<dbReference type="NCBIfam" id="TIGR01352">
    <property type="entry name" value="tonB_Cterm"/>
    <property type="match status" value="1"/>
</dbReference>
<feature type="region of interest" description="Disordered" evidence="5">
    <location>
        <begin position="197"/>
        <end position="221"/>
    </location>
</feature>
<dbReference type="EMBL" id="CP053921">
    <property type="protein sequence ID" value="QKG70050.1"/>
    <property type="molecule type" value="Genomic_DNA"/>
</dbReference>
<evidence type="ECO:0000256" key="1">
    <source>
        <dbReference type="ARBA" id="ARBA00004167"/>
    </source>
</evidence>
<comment type="subcellular location">
    <subcellularLocation>
        <location evidence="1">Membrane</location>
        <topology evidence="1">Single-pass membrane protein</topology>
    </subcellularLocation>
</comment>
<keyword evidence="3" id="KW-1133">Transmembrane helix</keyword>
<name>A0A7D3X9G4_9SPHN</name>
<keyword evidence="2" id="KW-0812">Transmembrane</keyword>
<evidence type="ECO:0000313" key="8">
    <source>
        <dbReference type="Proteomes" id="UP000504693"/>
    </source>
</evidence>
<feature type="region of interest" description="Disordered" evidence="5">
    <location>
        <begin position="116"/>
        <end position="137"/>
    </location>
</feature>
<dbReference type="AlphaFoldDB" id="A0A7D3X9G4"/>
<dbReference type="Pfam" id="PF03544">
    <property type="entry name" value="TonB_C"/>
    <property type="match status" value="1"/>
</dbReference>
<dbReference type="InterPro" id="IPR037682">
    <property type="entry name" value="TonB_C"/>
</dbReference>
<dbReference type="InterPro" id="IPR006260">
    <property type="entry name" value="TonB/TolA_C"/>
</dbReference>
<dbReference type="GO" id="GO:0055085">
    <property type="term" value="P:transmembrane transport"/>
    <property type="evidence" value="ECO:0007669"/>
    <property type="project" value="InterPro"/>
</dbReference>
<dbReference type="Gene3D" id="3.30.1150.10">
    <property type="match status" value="1"/>
</dbReference>
<evidence type="ECO:0000256" key="3">
    <source>
        <dbReference type="ARBA" id="ARBA00022989"/>
    </source>
</evidence>
<dbReference type="Proteomes" id="UP000504693">
    <property type="component" value="Chromosome"/>
</dbReference>
<evidence type="ECO:0000259" key="6">
    <source>
        <dbReference type="Pfam" id="PF03544"/>
    </source>
</evidence>
<dbReference type="GO" id="GO:0016020">
    <property type="term" value="C:membrane"/>
    <property type="evidence" value="ECO:0007669"/>
    <property type="project" value="UniProtKB-SubCell"/>
</dbReference>
<evidence type="ECO:0000256" key="4">
    <source>
        <dbReference type="ARBA" id="ARBA00023136"/>
    </source>
</evidence>
<dbReference type="SUPFAM" id="SSF74653">
    <property type="entry name" value="TolA/TonB C-terminal domain"/>
    <property type="match status" value="1"/>
</dbReference>
<evidence type="ECO:0000313" key="7">
    <source>
        <dbReference type="EMBL" id="QKG70050.1"/>
    </source>
</evidence>
<evidence type="ECO:0000256" key="2">
    <source>
        <dbReference type="ARBA" id="ARBA00022692"/>
    </source>
</evidence>
<dbReference type="KEGG" id="emv:HQR01_00945"/>
<accession>A0A7D3X9G4</accession>